<dbReference type="Proteomes" id="UP001589619">
    <property type="component" value="Unassembled WGS sequence"/>
</dbReference>
<evidence type="ECO:0000313" key="9">
    <source>
        <dbReference type="EMBL" id="MFB9756148.1"/>
    </source>
</evidence>
<dbReference type="PANTHER" id="PTHR43744:SF9">
    <property type="entry name" value="POLYGALACTURONAN_RHAMNOGALACTURONAN TRANSPORT SYSTEM PERMEASE PROTEIN YTCP"/>
    <property type="match status" value="1"/>
</dbReference>
<comment type="subcellular location">
    <subcellularLocation>
        <location evidence="1 7">Cell membrane</location>
        <topology evidence="1 7">Multi-pass membrane protein</topology>
    </subcellularLocation>
</comment>
<dbReference type="InterPro" id="IPR000515">
    <property type="entry name" value="MetI-like"/>
</dbReference>
<dbReference type="PANTHER" id="PTHR43744">
    <property type="entry name" value="ABC TRANSPORTER PERMEASE PROTEIN MG189-RELATED-RELATED"/>
    <property type="match status" value="1"/>
</dbReference>
<feature type="transmembrane region" description="Helical" evidence="7">
    <location>
        <begin position="184"/>
        <end position="206"/>
    </location>
</feature>
<dbReference type="InterPro" id="IPR035906">
    <property type="entry name" value="MetI-like_sf"/>
</dbReference>
<keyword evidence="5 7" id="KW-1133">Transmembrane helix</keyword>
<comment type="similarity">
    <text evidence="7">Belongs to the binding-protein-dependent transport system permease family.</text>
</comment>
<dbReference type="EMBL" id="JBHMAG010000021">
    <property type="protein sequence ID" value="MFB9756148.1"/>
    <property type="molecule type" value="Genomic_DNA"/>
</dbReference>
<feature type="transmembrane region" description="Helical" evidence="7">
    <location>
        <begin position="259"/>
        <end position="278"/>
    </location>
</feature>
<evidence type="ECO:0000259" key="8">
    <source>
        <dbReference type="PROSITE" id="PS50928"/>
    </source>
</evidence>
<dbReference type="Pfam" id="PF00528">
    <property type="entry name" value="BPD_transp_1"/>
    <property type="match status" value="1"/>
</dbReference>
<protein>
    <submittedName>
        <fullName evidence="9">Carbohydrate ABC transporter permease</fullName>
    </submittedName>
</protein>
<dbReference type="SUPFAM" id="SSF161098">
    <property type="entry name" value="MetI-like"/>
    <property type="match status" value="1"/>
</dbReference>
<accession>A0ABV5W6L8</accession>
<evidence type="ECO:0000256" key="2">
    <source>
        <dbReference type="ARBA" id="ARBA00022448"/>
    </source>
</evidence>
<gene>
    <name evidence="9" type="ORF">ACFFNY_31615</name>
</gene>
<evidence type="ECO:0000256" key="1">
    <source>
        <dbReference type="ARBA" id="ARBA00004651"/>
    </source>
</evidence>
<comment type="caution">
    <text evidence="9">The sequence shown here is derived from an EMBL/GenBank/DDBJ whole genome shotgun (WGS) entry which is preliminary data.</text>
</comment>
<organism evidence="9 10">
    <name type="scientific">Paenibacillus hodogayensis</name>
    <dbReference type="NCBI Taxonomy" id="279208"/>
    <lineage>
        <taxon>Bacteria</taxon>
        <taxon>Bacillati</taxon>
        <taxon>Bacillota</taxon>
        <taxon>Bacilli</taxon>
        <taxon>Bacillales</taxon>
        <taxon>Paenibacillaceae</taxon>
        <taxon>Paenibacillus</taxon>
    </lineage>
</organism>
<dbReference type="CDD" id="cd06261">
    <property type="entry name" value="TM_PBP2"/>
    <property type="match status" value="1"/>
</dbReference>
<keyword evidence="4 7" id="KW-0812">Transmembrane</keyword>
<feature type="transmembrane region" description="Helical" evidence="7">
    <location>
        <begin position="80"/>
        <end position="100"/>
    </location>
</feature>
<dbReference type="PROSITE" id="PS50928">
    <property type="entry name" value="ABC_TM1"/>
    <property type="match status" value="1"/>
</dbReference>
<evidence type="ECO:0000256" key="5">
    <source>
        <dbReference type="ARBA" id="ARBA00022989"/>
    </source>
</evidence>
<feature type="transmembrane region" description="Helical" evidence="7">
    <location>
        <begin position="12"/>
        <end position="36"/>
    </location>
</feature>
<name>A0ABV5W6L8_9BACL</name>
<evidence type="ECO:0000313" key="10">
    <source>
        <dbReference type="Proteomes" id="UP001589619"/>
    </source>
</evidence>
<keyword evidence="2 7" id="KW-0813">Transport</keyword>
<evidence type="ECO:0000256" key="4">
    <source>
        <dbReference type="ARBA" id="ARBA00022692"/>
    </source>
</evidence>
<feature type="domain" description="ABC transmembrane type-1" evidence="8">
    <location>
        <begin position="76"/>
        <end position="278"/>
    </location>
</feature>
<proteinExistence type="inferred from homology"/>
<feature type="transmembrane region" description="Helical" evidence="7">
    <location>
        <begin position="143"/>
        <end position="163"/>
    </location>
</feature>
<keyword evidence="10" id="KW-1185">Reference proteome</keyword>
<reference evidence="9 10" key="1">
    <citation type="submission" date="2024-09" db="EMBL/GenBank/DDBJ databases">
        <authorList>
            <person name="Sun Q."/>
            <person name="Mori K."/>
        </authorList>
    </citation>
    <scope>NUCLEOTIDE SEQUENCE [LARGE SCALE GENOMIC DNA]</scope>
    <source>
        <strain evidence="9 10">JCM 12520</strain>
    </source>
</reference>
<sequence length="293" mass="33040">MLAKRKPGEISFDLLNTVLMVLLSVITLYPMVYVLFASLSEPSLLVKARGFLFYPKGFSLDAYKAVLENPMIMTGYKNTLFYVIVGTSLNLLMTTLAAYGLSRKNVMWKNPIMFMIVFTMFFSGGLIPSYLLIQNLHMMDTRWALIVPGAMSAFNMIVMRTSFQGIPDAMEESARMEGASDWTILFRIIVPLSMPVIAVMILFYGVSNWNSWFAANIYLRNRDLVPLQIVLRDILISNDTDNMMQGGAAIDKASISYTIKYATIIVSTLPILLMYPFLQKYFVQGVLIGALKE</sequence>
<dbReference type="RefSeq" id="WP_344910589.1">
    <property type="nucleotide sequence ID" value="NZ_BAAAYO010000009.1"/>
</dbReference>
<evidence type="ECO:0000256" key="6">
    <source>
        <dbReference type="ARBA" id="ARBA00023136"/>
    </source>
</evidence>
<evidence type="ECO:0000256" key="7">
    <source>
        <dbReference type="RuleBase" id="RU363032"/>
    </source>
</evidence>
<dbReference type="Gene3D" id="1.10.3720.10">
    <property type="entry name" value="MetI-like"/>
    <property type="match status" value="1"/>
</dbReference>
<keyword evidence="6 7" id="KW-0472">Membrane</keyword>
<evidence type="ECO:0000256" key="3">
    <source>
        <dbReference type="ARBA" id="ARBA00022475"/>
    </source>
</evidence>
<keyword evidence="3" id="KW-1003">Cell membrane</keyword>
<feature type="transmembrane region" description="Helical" evidence="7">
    <location>
        <begin position="112"/>
        <end position="131"/>
    </location>
</feature>